<dbReference type="SMART" id="SM00261">
    <property type="entry name" value="FU"/>
    <property type="match status" value="3"/>
</dbReference>
<dbReference type="InterPro" id="IPR006212">
    <property type="entry name" value="Furin_repeat"/>
</dbReference>
<proteinExistence type="predicted"/>
<dbReference type="EMBL" id="KI546066">
    <property type="protein sequence ID" value="EST46747.1"/>
    <property type="molecule type" value="Genomic_DNA"/>
</dbReference>
<dbReference type="SUPFAM" id="SSF57184">
    <property type="entry name" value="Growth factor receptor domain"/>
    <property type="match status" value="1"/>
</dbReference>
<protein>
    <submittedName>
        <fullName evidence="2">Cysteine-rich protein</fullName>
    </submittedName>
</protein>
<accession>V6LQ00</accession>
<organism evidence="2">
    <name type="scientific">Spironucleus salmonicida</name>
    <dbReference type="NCBI Taxonomy" id="348837"/>
    <lineage>
        <taxon>Eukaryota</taxon>
        <taxon>Metamonada</taxon>
        <taxon>Diplomonadida</taxon>
        <taxon>Hexamitidae</taxon>
        <taxon>Hexamitinae</taxon>
        <taxon>Spironucleus</taxon>
    </lineage>
</organism>
<feature type="non-terminal residue" evidence="2">
    <location>
        <position position="348"/>
    </location>
</feature>
<feature type="region of interest" description="Disordered" evidence="1">
    <location>
        <begin position="228"/>
        <end position="269"/>
    </location>
</feature>
<feature type="compositionally biased region" description="Low complexity" evidence="1">
    <location>
        <begin position="236"/>
        <end position="249"/>
    </location>
</feature>
<evidence type="ECO:0000256" key="1">
    <source>
        <dbReference type="SAM" id="MobiDB-lite"/>
    </source>
</evidence>
<dbReference type="AlphaFoldDB" id="V6LQ00"/>
<dbReference type="Gene3D" id="2.10.220.10">
    <property type="entry name" value="Hormone Receptor, Insulin-like Growth Factor Receptor 1, Chain A, domain 2"/>
    <property type="match status" value="2"/>
</dbReference>
<dbReference type="VEuPathDB" id="GiardiaDB:SS50377_26081"/>
<name>V6LQ00_9EUKA</name>
<dbReference type="InterPro" id="IPR009030">
    <property type="entry name" value="Growth_fac_rcpt_cys_sf"/>
</dbReference>
<evidence type="ECO:0000313" key="2">
    <source>
        <dbReference type="EMBL" id="EST46747.1"/>
    </source>
</evidence>
<feature type="non-terminal residue" evidence="2">
    <location>
        <position position="1"/>
    </location>
</feature>
<gene>
    <name evidence="2" type="ORF">SS50377_jh051</name>
</gene>
<reference evidence="2" key="1">
    <citation type="journal article" date="2014" name="PLoS Genet.">
        <title>The Genome of Spironucleus salmonicida Highlights a Fish Pathogen Adapted to Fluctuating Environments.</title>
        <authorList>
            <person name="Xu F."/>
            <person name="Jerlstrom-Hultqvist J."/>
            <person name="Einarsson E."/>
            <person name="Astvaldsson A."/>
            <person name="Svard S.G."/>
            <person name="Andersson J.O."/>
        </authorList>
    </citation>
    <scope>NUCLEOTIDE SEQUENCE</scope>
</reference>
<sequence>HLHFQHRCTNCDDGFMLKDTACTACSAGCKTCTAADTCTVCNEGFGLATGSCKACPANCKECDAGETCSACYDGFVIKGTKCDKHECDTDTLCTDGKFCNILTTGNRCTDCESKCQSCTSADKCTTCKASNEMNTDQTCTATCTNLPVNKACISSAAASCGTTGQQTACNCGAAAKNCLTCPVPPVPTPDANNCDDKLCKCDSSAIATCTGCVDEKIMHFLLLPANPRPPPPAAPASPATSSRTLSARTVLPDSPKQANSASYPCRSLHPTSSPEAPWLASWSRSWWQLAQWAAGSPSTSSSGRGSEGILTSYTQPIQYSKGFQKLHIILLRHQSRFSFPFYFRYMVI</sequence>